<evidence type="ECO:0000313" key="1">
    <source>
        <dbReference type="EMBL" id="BBH22350.1"/>
    </source>
</evidence>
<organism evidence="1 2">
    <name type="scientific">Paenibacillus baekrokdamisoli</name>
    <dbReference type="NCBI Taxonomy" id="1712516"/>
    <lineage>
        <taxon>Bacteria</taxon>
        <taxon>Bacillati</taxon>
        <taxon>Bacillota</taxon>
        <taxon>Bacilli</taxon>
        <taxon>Bacillales</taxon>
        <taxon>Paenibacillaceae</taxon>
        <taxon>Paenibacillus</taxon>
    </lineage>
</organism>
<gene>
    <name evidence="1" type="ORF">Back11_36950</name>
</gene>
<evidence type="ECO:0000313" key="2">
    <source>
        <dbReference type="Proteomes" id="UP000275368"/>
    </source>
</evidence>
<dbReference type="KEGG" id="pbk:Back11_36950"/>
<dbReference type="Proteomes" id="UP000275368">
    <property type="component" value="Chromosome"/>
</dbReference>
<dbReference type="AlphaFoldDB" id="A0A3G9IU00"/>
<dbReference type="InterPro" id="IPR045385">
    <property type="entry name" value="DUF6526"/>
</dbReference>
<keyword evidence="2" id="KW-1185">Reference proteome</keyword>
<reference evidence="1 2" key="1">
    <citation type="submission" date="2018-11" db="EMBL/GenBank/DDBJ databases">
        <title>Complete genome sequence of Paenibacillus baekrokdamisoli strain KCTC 33723.</title>
        <authorList>
            <person name="Kang S.W."/>
            <person name="Lee K.C."/>
            <person name="Kim K.K."/>
            <person name="Kim J.S."/>
            <person name="Kim D.S."/>
            <person name="Ko S.H."/>
            <person name="Yang S.H."/>
            <person name="Lee J.S."/>
        </authorList>
    </citation>
    <scope>NUCLEOTIDE SEQUENCE [LARGE SCALE GENOMIC DNA]</scope>
    <source>
        <strain evidence="1 2">KCTC 33723</strain>
    </source>
</reference>
<protein>
    <submittedName>
        <fullName evidence="1">Uncharacterized protein</fullName>
    </submittedName>
</protein>
<sequence>MSKLKPQSYDNHKKFVPLFHFVLAPITIIIFVASIVHLFTEQFSYSSLLIFGISLCIVILGVLVRQFATNLQDRSIVQEENFRHFQLTGKPLDARLTLQQIIALRFEGDESFPALCLNAAEMGMEPRKIKQSITHWRADHLRV</sequence>
<accession>A0A3G9IU00</accession>
<dbReference type="Pfam" id="PF20136">
    <property type="entry name" value="DUF6526"/>
    <property type="match status" value="1"/>
</dbReference>
<dbReference type="OrthoDB" id="765463at2"/>
<dbReference type="RefSeq" id="WP_125660322.1">
    <property type="nucleotide sequence ID" value="NZ_AP019308.1"/>
</dbReference>
<proteinExistence type="predicted"/>
<dbReference type="EMBL" id="AP019308">
    <property type="protein sequence ID" value="BBH22350.1"/>
    <property type="molecule type" value="Genomic_DNA"/>
</dbReference>
<name>A0A3G9IU00_9BACL</name>